<evidence type="ECO:0000256" key="1">
    <source>
        <dbReference type="SAM" id="Phobius"/>
    </source>
</evidence>
<dbReference type="Proteomes" id="UP000265520">
    <property type="component" value="Unassembled WGS sequence"/>
</dbReference>
<keyword evidence="1" id="KW-1133">Transmembrane helix</keyword>
<comment type="caution">
    <text evidence="2">The sequence shown here is derived from an EMBL/GenBank/DDBJ whole genome shotgun (WGS) entry which is preliminary data.</text>
</comment>
<keyword evidence="1" id="KW-0812">Transmembrane</keyword>
<feature type="transmembrane region" description="Helical" evidence="1">
    <location>
        <begin position="20"/>
        <end position="39"/>
    </location>
</feature>
<evidence type="ECO:0000313" key="3">
    <source>
        <dbReference type="Proteomes" id="UP000265520"/>
    </source>
</evidence>
<keyword evidence="1" id="KW-0472">Membrane</keyword>
<proteinExistence type="predicted"/>
<evidence type="ECO:0000313" key="2">
    <source>
        <dbReference type="EMBL" id="MCI56748.1"/>
    </source>
</evidence>
<name>A0A392T6R0_9FABA</name>
<sequence>MGGGLRQGGDEVVQWWGDAGVVAFGSGAAGIWLMSCAVVF</sequence>
<keyword evidence="3" id="KW-1185">Reference proteome</keyword>
<dbReference type="EMBL" id="LXQA010517464">
    <property type="protein sequence ID" value="MCI56748.1"/>
    <property type="molecule type" value="Genomic_DNA"/>
</dbReference>
<protein>
    <submittedName>
        <fullName evidence="2">Uncharacterized protein</fullName>
    </submittedName>
</protein>
<reference evidence="2 3" key="1">
    <citation type="journal article" date="2018" name="Front. Plant Sci.">
        <title>Red Clover (Trifolium pratense) and Zigzag Clover (T. medium) - A Picture of Genomic Similarities and Differences.</title>
        <authorList>
            <person name="Dluhosova J."/>
            <person name="Istvanek J."/>
            <person name="Nedelnik J."/>
            <person name="Repkova J."/>
        </authorList>
    </citation>
    <scope>NUCLEOTIDE SEQUENCE [LARGE SCALE GENOMIC DNA]</scope>
    <source>
        <strain evidence="3">cv. 10/8</strain>
        <tissue evidence="2">Leaf</tissue>
    </source>
</reference>
<accession>A0A392T6R0</accession>
<dbReference type="AlphaFoldDB" id="A0A392T6R0"/>
<organism evidence="2 3">
    <name type="scientific">Trifolium medium</name>
    <dbReference type="NCBI Taxonomy" id="97028"/>
    <lineage>
        <taxon>Eukaryota</taxon>
        <taxon>Viridiplantae</taxon>
        <taxon>Streptophyta</taxon>
        <taxon>Embryophyta</taxon>
        <taxon>Tracheophyta</taxon>
        <taxon>Spermatophyta</taxon>
        <taxon>Magnoliopsida</taxon>
        <taxon>eudicotyledons</taxon>
        <taxon>Gunneridae</taxon>
        <taxon>Pentapetalae</taxon>
        <taxon>rosids</taxon>
        <taxon>fabids</taxon>
        <taxon>Fabales</taxon>
        <taxon>Fabaceae</taxon>
        <taxon>Papilionoideae</taxon>
        <taxon>50 kb inversion clade</taxon>
        <taxon>NPAAA clade</taxon>
        <taxon>Hologalegina</taxon>
        <taxon>IRL clade</taxon>
        <taxon>Trifolieae</taxon>
        <taxon>Trifolium</taxon>
    </lineage>
</organism>